<evidence type="ECO:0000256" key="1">
    <source>
        <dbReference type="SAM" id="Coils"/>
    </source>
</evidence>
<reference evidence="3" key="1">
    <citation type="submission" date="2016-05" db="EMBL/GenBank/DDBJ databases">
        <title>Comparative genomics of biotechnologically important yeasts.</title>
        <authorList>
            <consortium name="DOE Joint Genome Institute"/>
            <person name="Riley R."/>
            <person name="Haridas S."/>
            <person name="Wolfe K.H."/>
            <person name="Lopes M.R."/>
            <person name="Hittinger C.T."/>
            <person name="Goker M."/>
            <person name="Salamov A."/>
            <person name="Wisecaver J."/>
            <person name="Long T.M."/>
            <person name="Aerts A.L."/>
            <person name="Barry K."/>
            <person name="Choi C."/>
            <person name="Clum A."/>
            <person name="Coughlan A.Y."/>
            <person name="Deshpande S."/>
            <person name="Douglass A.P."/>
            <person name="Hanson S.J."/>
            <person name="Klenk H.-P."/>
            <person name="Labutti K."/>
            <person name="Lapidus A."/>
            <person name="Lindquist E."/>
            <person name="Lipzen A."/>
            <person name="Meier-Kolthoff J.P."/>
            <person name="Ohm R.A."/>
            <person name="Otillar R.P."/>
            <person name="Pangilinan J."/>
            <person name="Peng Y."/>
            <person name="Rokas A."/>
            <person name="Rosa C.A."/>
            <person name="Scheuner C."/>
            <person name="Sibirny A.A."/>
            <person name="Slot J.C."/>
            <person name="Stielow J.B."/>
            <person name="Sun H."/>
            <person name="Kurtzman C.P."/>
            <person name="Blackwell M."/>
            <person name="Grigoriev I.V."/>
            <person name="Jeffries T.W."/>
        </authorList>
    </citation>
    <scope>NUCLEOTIDE SEQUENCE [LARGE SCALE GENOMIC DNA]</scope>
    <source>
        <strain evidence="3">NRRL Y-12698</strain>
    </source>
</reference>
<dbReference type="AlphaFoldDB" id="A0A1E3QUK9"/>
<sequence length="226" mass="25471">MSTPNYLLQTENLRSLTELIQQLNSEVVETSKLKSSIVESALVLDSERGTEDDYMAGFFQTKFLLDTVPLSPEELAQIEAAGLALGDTSSPKVQRVMALSRDNARLAKVLRVQQRYRHELIDTIRCYEISLDKILLLLRDDVIAHHFQIIETHGVRYEILAAKTKEMWTLYAQIMRNRAALVRILQRLGGRVDALGDVMACEVEKELAGIGSALEGWEKTLGEKKV</sequence>
<keyword evidence="1" id="KW-0175">Coiled coil</keyword>
<dbReference type="Proteomes" id="UP000094336">
    <property type="component" value="Unassembled WGS sequence"/>
</dbReference>
<protein>
    <submittedName>
        <fullName evidence="2">Uncharacterized protein</fullName>
    </submittedName>
</protein>
<dbReference type="RefSeq" id="XP_018986678.1">
    <property type="nucleotide sequence ID" value="XM_019132573.1"/>
</dbReference>
<keyword evidence="3" id="KW-1185">Reference proteome</keyword>
<accession>A0A1E3QUK9</accession>
<organism evidence="2 3">
    <name type="scientific">Babjeviella inositovora NRRL Y-12698</name>
    <dbReference type="NCBI Taxonomy" id="984486"/>
    <lineage>
        <taxon>Eukaryota</taxon>
        <taxon>Fungi</taxon>
        <taxon>Dikarya</taxon>
        <taxon>Ascomycota</taxon>
        <taxon>Saccharomycotina</taxon>
        <taxon>Pichiomycetes</taxon>
        <taxon>Serinales incertae sedis</taxon>
        <taxon>Babjeviella</taxon>
    </lineage>
</organism>
<evidence type="ECO:0000313" key="3">
    <source>
        <dbReference type="Proteomes" id="UP000094336"/>
    </source>
</evidence>
<gene>
    <name evidence="2" type="ORF">BABINDRAFT_7153</name>
</gene>
<dbReference type="EMBL" id="KV454428">
    <property type="protein sequence ID" value="ODQ81350.1"/>
    <property type="molecule type" value="Genomic_DNA"/>
</dbReference>
<dbReference type="GeneID" id="30150426"/>
<name>A0A1E3QUK9_9ASCO</name>
<proteinExistence type="predicted"/>
<evidence type="ECO:0000313" key="2">
    <source>
        <dbReference type="EMBL" id="ODQ81350.1"/>
    </source>
</evidence>
<feature type="coiled-coil region" evidence="1">
    <location>
        <begin position="6"/>
        <end position="33"/>
    </location>
</feature>